<comment type="caution">
    <text evidence="8">The sequence shown here is derived from an EMBL/GenBank/DDBJ whole genome shotgun (WGS) entry which is preliminary data.</text>
</comment>
<feature type="non-terminal residue" evidence="8">
    <location>
        <position position="4374"/>
    </location>
</feature>
<dbReference type="InterPro" id="IPR013783">
    <property type="entry name" value="Ig-like_fold"/>
</dbReference>
<keyword evidence="3" id="KW-0677">Repeat</keyword>
<feature type="domain" description="Dystroglycan-type cadherin-like" evidence="7">
    <location>
        <begin position="4232"/>
        <end position="4332"/>
    </location>
</feature>
<sequence>MLVRTDVYNNQVESNENDNVYAQAIDITAPNLIITNFTAPSTASTRQTIALSWTVQNQGTRVTNTSSWYDRIVFSSDTIFGNSDDIYLTEILASTFANLPLDPDETYNVTQNITLPDTVAGNGYLLVKTDNYNGQLESNKTDNIRSVAIAVNAPNLVISNPTSPPSAAVLGQTVPLSWRVTNTGTVSALAGWNDGVYLSNDGLLDSNDVNIGQFFRPNSLAPNASYTNSQNIFLPATGIGDRYLLFVTDVYRGQGETNETDNIIATPITLTAPDLTVTAATAPTTAVTSGTFNVSWTVTNGGDVVASADWSDEVRLSTNTIWGDFDDLSITSGTVSIAAQTPLNPNSSYTIERTVTLPSVVAGNYNLLFRADRSNQQGETNENNNVRSLPIAIAVPDLVVAAATAPTNGIASQSIAVSWTVTNQGTVDAAADWYDSVYLSTNNTFDFNDIRIASDLISTQTPLLAGNSYTLTRNVTLPNRPAGDYFLLFLADDAYWLGNFQRETDENNNVRAVPITIGVPDLTVSAATAPSSGVLGGAIDVSWTVTNTSTVTAPADWSDRIYFSTDEVWNPSSDALITSEAIATQTPLNAGLSYTVNRTITLPNVASSGSGYLLFVADANANQAESNENNNVRSVPFTLNAPNLTVTGATAPSSVSLGSTIAVTWTVANSGLFPASADWYDSVYLSDDATFSGGSDRYLGARWAGSNTPLATGSNYTGTLNITLPTTTTGNRFLLFVADDAYNYGNGQGETNENDNVFALPINISSADLVLESAIAPSGGIIGNPITLSWTVKNQGTGEAPQDWRDYVYLSLNQTLDGSDTLLVNEAIASQTPLAADGSYTINKTVNLASITPGTRYLIFVADGSGNQGEINETNNQRVVEIVVTAPDLIVSTANAPTTAITGSNIAVSWTTSNQGTSEASADWSDAVYLSGDSLLDASDIFITSEAIASQTPLAAGASYTISRNIALPSNVSGDRFLLFVADNSNAQGEVDNTNNVRAVPIGINASAILSFSAATFRVNEDGTAIAPVTIERSGIITESVTVTLNLSNGTAIAGSDYNNTPITVNFAPGETSKTVNIPIINDTRFEPEETVDLTLSNPSAGAVIGVQNTAVLTIVSDDLPVYGKLSFSNAQFTVREDGVAIVAVTVIRTDGSDGNVGATINLTDGTAIAIGDYNNASVTVNFTPGETSQTIVIPIVNDAIYEPDETINLTLTNPTGGATLGSQTTATLTILDNDPPQQGILAFSQSSYSINENGTAVTQVTVMRSGGSDGEVSATINLFNGSATAPSDYNSSPIIVNFANGETSKTVVIPIVNDTVYEANETINLTLSNPTGGAIIRGQNTAVVTIVNDDIELNFSSRTYNAGENGVPAAQVTVNRAGITSVPVGVTLLLRNGTATAPDDYLDTPIAVTFAPGETSKTVTLPIVDDEQLEANETILLSLTDPTNGATLGSQATASLTIASDDLPDLVVSNIVAPLNAGSGGAIDVTWRVTNQGNITASGTWVDYVYLSENGAIGNDQFLGSFSFTGTLSPGASIDRTQTVTLPLATNGDRWLVVTTDANNVIKERPATENNNSRIDDRPINVSLSPYPNLQVASVTAPTTAFSSQETVIKWVVTNTGNGNTNTPLWYDRVWLSLDQTLDNSDIYLGQAANSSYLNVGESYSNTLNVTLPVGIDSNYYFLVQADGTNQVWEFDREGDNITASNVTDVDLTPPPDLQIASITVPASIFSGQKINLNWTVENRGEGKTFGRYWYDDIYLSLDQTLDTGTDYYLGRQQYNSLTVFDSGASYTVSKEVELPVGISGNYYFLVRTDAGNYVFEQAFKENNTGSTVNPVNVRLTPPPDLEVDFVDAPASATASRPLTFNYRVTNYGSTRTPNNSWSDSFYLSTDNKLDIATDYKLGARSRFGALNVDESYTASATFTLPNTLTGAFYLFAIADSSNQVFELDNNNNSNFDSQVITITSRPADLIVSGNTSQSIVENGKSLRVNWTTTNQGIGDTAVSSWSDKIVASKDNILGNSDDVYLSGFTRNGLLNVGASYSRSELVTIPFNFTSGDYNLFVVTDANQNVYEASGENNNSSAAIPIQVVRRTPDLQVTQITAPSTSVSGQPFTVTWKVENLGENTTNVSYWYDEVFLSTDAILNQGDLSLGTIYQARNLDPSGSYQTSRTFTLPADIQGNYYVLVRTDIYNYITEDGLENNNIGVAVTPSNIALSEVPDLVVNNLVTPTQAVSGQSLELTWTVKNEGFNSSDGWRDYFYLSRDRFFDPANDIYLGFVGDREGLNSGQAYTKTNRFTLPRGLTGDYYLVAIADATNTVYEREGENNNIFVTNTSIPIVAAVPTDLVAGTITIPVGGTPGRNATITYTVDNQGIESAIGNWQDSIYISADDKWDINDLLFSQVNVSGPLNSGSSYSRTVTANLPGVATGNYHVIIRSDIRNNIAESNESNNLKASLNQFNVDVASLTLGTAVGGYYTSPGLQREIAEIAQIAAQYGVGPLTYSAGNLPQESFYYKVDVAAGETLKLTLDGRTGVAAFDASNYNVVKSFPVAIEGSTIYVRHGAVPTPTEYDYSFSGGLAEDQEITIDSTREGSYYILTSAPQLRLTEPETLNTPSRSQMMGALSSGGGGGGGGGGIGDPRPRIIGIGLPSYSLKAEIIDFSIQDISTKKGSNRGQVTMAIEGAKFTPDGEISLIANDGTTRAASKVWWKDTTEMWATFDLRGLATGLYDVRLEDGSKIALANDIFTVTDGVVGKLETQLMAPAALRPGETGVIVINYANTGETDIVAPLLTLGADNANFTLPNEGGAGNPSIQILGIDETGPAGILSPGETGGFSVRFVPTVTANIVNFSLSQASENETLDWTELKAETRPAHVSSEAWDAIWQNFTNSVGTTTGSYQATLAENANSLSQLGNYVHDVNSLLAFELQQSSNSIVGTGWDGSLEDRLIVGPFGRGGSSPWEINLTNTNGDVTILYGNTPRLFSVEPDGSYRASVGDNGTLTVSQGIYHLREADGTLTVFRADGKFNYIEDTNGIRLTASYGDGRLTRLESTWGNSLAFSYNAQGRIAQVTEEDGQTSNYEYDAAGQYLLSVTTPEGTTRYTYYDASAAVGSQQAIKSVTFSDNSTLAFVYDSQGRVTQESWNNGARVTNYQYDATGGVTVTDAIGSQTQMLFNEFGLMGRLEDPLDRLTRFQYDSDGNLTSLIAPDNTASVFSYDEKGNVLTSRNTLGQQVKFAYEPTFNQLASVQDQKGNPLSYGYDSKGNLTAITYADGSQETFSRDAFGNVSLSTNRRGQPIQYTYNSRGLLTRKQYTDGTFAAFTYDGRGNLLSAIDADSSVSYSYDNADRLTKVTYGVGRYVEYGYDHAGRRTRMANGDGLVVNYGYDALGQLAQLTDGNGGDIITYTYDAIGRLTREDNGNGTYTTYNYDPAGQLLSLVNYKADNTVNSRYDYTYNVMGRRTSMTTLEGTTNYTYDAIGQLTGVSLPGGRTIQYRYDAAGNRIAVTDSGVATNYSTNNLNQYTSAGAATFTYDTDGNLLRKQDGSQIWDYSYDSENRLVGVTAGSDSWIYEYDAIGNRIATIYNGQRTEYLVDPTGLGDVVGEYNGTGSLIASYAHGLGLVSRFDGSGASYYDADAIGSIVGLTGNSGTYLNQYSYLPFGEDLSKSETVSNPFEYVGQWGVMDEGNGLDFMRARYYAPNIGKFTATDPIGIEGRDTNLYRYVHNNPVNYIDSLGLQATNPSPNTNPSNSSNNALDAIQNTQIGAATTSAATAFLPSIPGALAAIALGSNPDTYKGVEALRRQGQYGYGHANKSSSEQMAELFPEMVPNRPVDDATTRIIRPSDPNDIVGPDGFGEENWLLSTSTLPYTIRFENQATATAPAQVVTITHPLDSDLDLRTFRLGDFGWSGLTFDVPDNVAFYSQRLDLTATKGFLVDVAAGIDIASKQAFWTLTTIDPNTGEIPEDPSIGFLPPNNDTGVGDGFVNYTIRPGRNVTTGTVIDAQATIVFDNEAPIDTPPIFNTLDAGRPTSTVETLANTVDNADFLVKWTGNDDANGSGIASFDVYVSENGGNFTLWLDNTTLTEASYRGQQGKSYAFYTVAVDNVGNLEITPTNAQATTQIANSSVNQTPILGVNNGLTLNEAATATITLSLLQVTDADNTPTQLTYTLTTLPAEGVLKLNNNPLSLNAQFTQEAINNNLLTYTHNGSETISDRFNFSITDGTNTLNNNLFGISINPVNDVPIVLNAIASQSTTEGQTFSYNFPQNTFFDNDLNEVLTYTATLANGNSLPTWLSFNAATRTFNGIPTADSSGTLIVVVTATDTAQTSVSNSFNLTILEEQSSDNPPTVLNPITDVNVDEDAENSVINLSNVFSDVDGDVIVKTVF</sequence>
<dbReference type="InterPro" id="IPR006644">
    <property type="entry name" value="Cadg"/>
</dbReference>
<accession>A0A966FYI7</accession>
<dbReference type="Pfam" id="PF07705">
    <property type="entry name" value="CARDB"/>
    <property type="match status" value="15"/>
</dbReference>
<dbReference type="NCBIfam" id="TIGR01643">
    <property type="entry name" value="YD_repeat_2x"/>
    <property type="match status" value="6"/>
</dbReference>
<dbReference type="Pfam" id="PF03160">
    <property type="entry name" value="Calx-beta"/>
    <property type="match status" value="3"/>
</dbReference>
<dbReference type="Gene3D" id="2.60.40.10">
    <property type="entry name" value="Immunoglobulins"/>
    <property type="match status" value="17"/>
</dbReference>
<dbReference type="SMART" id="SM00736">
    <property type="entry name" value="CADG"/>
    <property type="match status" value="1"/>
</dbReference>
<evidence type="ECO:0000313" key="8">
    <source>
        <dbReference type="EMBL" id="NCS56848.1"/>
    </source>
</evidence>
<evidence type="ECO:0000256" key="5">
    <source>
        <dbReference type="ARBA" id="ARBA00023065"/>
    </source>
</evidence>
<dbReference type="InterPro" id="IPR056823">
    <property type="entry name" value="TEN-like_YD-shell"/>
</dbReference>
<dbReference type="InterPro" id="IPR038081">
    <property type="entry name" value="CalX-like_sf"/>
</dbReference>
<feature type="domain" description="Calx-beta" evidence="6">
    <location>
        <begin position="1227"/>
        <end position="1329"/>
    </location>
</feature>
<dbReference type="Pfam" id="PF24595">
    <property type="entry name" value="DUF7619"/>
    <property type="match status" value="1"/>
</dbReference>
<dbReference type="EMBL" id="JAADAI010000078">
    <property type="protein sequence ID" value="NCS56848.1"/>
    <property type="molecule type" value="Genomic_DNA"/>
</dbReference>
<dbReference type="Pfam" id="PF25023">
    <property type="entry name" value="TEN_YD-shell"/>
    <property type="match status" value="3"/>
</dbReference>
<dbReference type="InterPro" id="IPR051171">
    <property type="entry name" value="CaCA"/>
</dbReference>
<dbReference type="Pfam" id="PF16184">
    <property type="entry name" value="Cadherin_3"/>
    <property type="match status" value="1"/>
</dbReference>
<comment type="similarity">
    <text evidence="1">Belongs to the FRAS1 family.</text>
</comment>
<keyword evidence="4" id="KW-0106">Calcium</keyword>
<dbReference type="InterPro" id="IPR006530">
    <property type="entry name" value="YD"/>
</dbReference>
<dbReference type="GO" id="GO:0005509">
    <property type="term" value="F:calcium ion binding"/>
    <property type="evidence" value="ECO:0007669"/>
    <property type="project" value="InterPro"/>
</dbReference>
<gene>
    <name evidence="8" type="ORF">GPJ16_07775</name>
</gene>
<dbReference type="InterPro" id="IPR055353">
    <property type="entry name" value="DUF7619"/>
</dbReference>
<evidence type="ECO:0000259" key="6">
    <source>
        <dbReference type="SMART" id="SM00237"/>
    </source>
</evidence>
<dbReference type="Pfam" id="PF05345">
    <property type="entry name" value="He_PIG"/>
    <property type="match status" value="1"/>
</dbReference>
<dbReference type="PROSITE" id="PS51854">
    <property type="entry name" value="CSPG"/>
    <property type="match status" value="1"/>
</dbReference>
<keyword evidence="5" id="KW-0406">Ion transport</keyword>
<dbReference type="GO" id="GO:0016020">
    <property type="term" value="C:membrane"/>
    <property type="evidence" value="ECO:0007669"/>
    <property type="project" value="InterPro"/>
</dbReference>
<dbReference type="InterPro" id="IPR039005">
    <property type="entry name" value="CSPG_rpt"/>
</dbReference>
<dbReference type="InterPro" id="IPR003644">
    <property type="entry name" value="Calx_beta"/>
</dbReference>
<evidence type="ECO:0000313" key="9">
    <source>
        <dbReference type="Proteomes" id="UP000799330"/>
    </source>
</evidence>
<reference evidence="8" key="1">
    <citation type="journal article" date="2019" name="Mol. Ecol.">
        <title>Genome evolution and host-microbiome shifts correspond with intraspecific niche divergence within harmful algal bloom-forming Microcystis aeruginosa.</title>
        <authorList>
            <person name="Jackrel S.L."/>
            <person name="White J.D."/>
            <person name="Evans J.T."/>
            <person name="Buffin K."/>
            <person name="Hayden K."/>
            <person name="Sarnelle O."/>
            <person name="Denef V.J."/>
        </authorList>
    </citation>
    <scope>NUCLEOTIDE SEQUENCE</scope>
    <source>
        <strain evidence="8">G11-04</strain>
    </source>
</reference>
<evidence type="ECO:0000259" key="7">
    <source>
        <dbReference type="SMART" id="SM00736"/>
    </source>
</evidence>
<dbReference type="SUPFAM" id="SSF141072">
    <property type="entry name" value="CalX-like"/>
    <property type="match status" value="4"/>
</dbReference>
<dbReference type="PANTHER" id="PTHR11878">
    <property type="entry name" value="SODIUM/CALCIUM EXCHANGER"/>
    <property type="match status" value="1"/>
</dbReference>
<dbReference type="SMART" id="SM00237">
    <property type="entry name" value="Calx_beta"/>
    <property type="match status" value="4"/>
</dbReference>
<dbReference type="InterPro" id="IPR011635">
    <property type="entry name" value="CARDB"/>
</dbReference>
<dbReference type="PANTHER" id="PTHR11878:SF65">
    <property type="entry name" value="NA_CA-EXCHANGE PROTEIN, ISOFORM G"/>
    <property type="match status" value="1"/>
</dbReference>
<dbReference type="NCBIfam" id="TIGR03696">
    <property type="entry name" value="Rhs_assc_core"/>
    <property type="match status" value="1"/>
</dbReference>
<evidence type="ECO:0000256" key="3">
    <source>
        <dbReference type="ARBA" id="ARBA00022737"/>
    </source>
</evidence>
<keyword evidence="5" id="KW-0813">Transport</keyword>
<name>A0A966FYI7_MICAE</name>
<dbReference type="GO" id="GO:0030001">
    <property type="term" value="P:metal ion transport"/>
    <property type="evidence" value="ECO:0007669"/>
    <property type="project" value="TreeGrafter"/>
</dbReference>
<dbReference type="Gene3D" id="2.60.40.2030">
    <property type="match status" value="4"/>
</dbReference>
<feature type="domain" description="Calx-beta" evidence="6">
    <location>
        <begin position="1343"/>
        <end position="1441"/>
    </location>
</feature>
<dbReference type="InterPro" id="IPR015919">
    <property type="entry name" value="Cadherin-like_sf"/>
</dbReference>
<feature type="domain" description="Calx-beta" evidence="6">
    <location>
        <begin position="1111"/>
        <end position="1213"/>
    </location>
</feature>
<evidence type="ECO:0000256" key="1">
    <source>
        <dbReference type="ARBA" id="ARBA00005529"/>
    </source>
</evidence>
<organism evidence="8 9">
    <name type="scientific">Microcystis aeruginosa G11-04</name>
    <dbReference type="NCBI Taxonomy" id="2685956"/>
    <lineage>
        <taxon>Bacteria</taxon>
        <taxon>Bacillati</taxon>
        <taxon>Cyanobacteriota</taxon>
        <taxon>Cyanophyceae</taxon>
        <taxon>Oscillatoriophycideae</taxon>
        <taxon>Chroococcales</taxon>
        <taxon>Microcystaceae</taxon>
        <taxon>Microcystis</taxon>
    </lineage>
</organism>
<evidence type="ECO:0000256" key="2">
    <source>
        <dbReference type="ARBA" id="ARBA00022729"/>
    </source>
</evidence>
<evidence type="ECO:0000256" key="4">
    <source>
        <dbReference type="ARBA" id="ARBA00022837"/>
    </source>
</evidence>
<protein>
    <submittedName>
        <fullName evidence="8">Uncharacterized protein</fullName>
    </submittedName>
</protein>
<keyword evidence="2" id="KW-0732">Signal</keyword>
<dbReference type="Proteomes" id="UP000799330">
    <property type="component" value="Unassembled WGS sequence"/>
</dbReference>
<feature type="domain" description="Calx-beta" evidence="6">
    <location>
        <begin position="997"/>
        <end position="1097"/>
    </location>
</feature>
<dbReference type="Gene3D" id="2.180.10.10">
    <property type="entry name" value="RHS repeat-associated core"/>
    <property type="match status" value="3"/>
</dbReference>
<dbReference type="GO" id="GO:0007154">
    <property type="term" value="P:cell communication"/>
    <property type="evidence" value="ECO:0007669"/>
    <property type="project" value="InterPro"/>
</dbReference>
<proteinExistence type="inferred from homology"/>
<dbReference type="InterPro" id="IPR022385">
    <property type="entry name" value="Rhs_assc_core"/>
</dbReference>
<dbReference type="SUPFAM" id="SSF49313">
    <property type="entry name" value="Cadherin-like"/>
    <property type="match status" value="1"/>
</dbReference>